<feature type="domain" description="Activator of Hsp90 ATPase homologue 1/2-like C-terminal" evidence="2">
    <location>
        <begin position="8"/>
        <end position="145"/>
    </location>
</feature>
<name>A0A923E2B6_9SPHI</name>
<comment type="caution">
    <text evidence="3">The sequence shown here is derived from an EMBL/GenBank/DDBJ whole genome shotgun (WGS) entry which is preliminary data.</text>
</comment>
<dbReference type="InterPro" id="IPR023393">
    <property type="entry name" value="START-like_dom_sf"/>
</dbReference>
<comment type="similarity">
    <text evidence="1">Belongs to the AHA1 family.</text>
</comment>
<keyword evidence="4" id="KW-1185">Reference proteome</keyword>
<protein>
    <submittedName>
        <fullName evidence="3">SRPBCC domain-containing protein</fullName>
    </submittedName>
</protein>
<dbReference type="SUPFAM" id="SSF55961">
    <property type="entry name" value="Bet v1-like"/>
    <property type="match status" value="1"/>
</dbReference>
<dbReference type="CDD" id="cd07814">
    <property type="entry name" value="SRPBCC_CalC_Aha1-like"/>
    <property type="match status" value="1"/>
</dbReference>
<dbReference type="RefSeq" id="WP_182923740.1">
    <property type="nucleotide sequence ID" value="NZ_WNXD01000002.1"/>
</dbReference>
<evidence type="ECO:0000313" key="3">
    <source>
        <dbReference type="EMBL" id="MBB2147113.1"/>
    </source>
</evidence>
<evidence type="ECO:0000313" key="4">
    <source>
        <dbReference type="Proteomes" id="UP000601055"/>
    </source>
</evidence>
<proteinExistence type="inferred from homology"/>
<gene>
    <name evidence="3" type="ORF">GM921_16535</name>
</gene>
<dbReference type="InterPro" id="IPR013538">
    <property type="entry name" value="ASHA1/2-like_C"/>
</dbReference>
<dbReference type="Gene3D" id="3.30.530.20">
    <property type="match status" value="1"/>
</dbReference>
<organism evidence="3 4">
    <name type="scientific">Pedobacter planticolens</name>
    <dbReference type="NCBI Taxonomy" id="2679964"/>
    <lineage>
        <taxon>Bacteria</taxon>
        <taxon>Pseudomonadati</taxon>
        <taxon>Bacteroidota</taxon>
        <taxon>Sphingobacteriia</taxon>
        <taxon>Sphingobacteriales</taxon>
        <taxon>Sphingobacteriaceae</taxon>
        <taxon>Pedobacter</taxon>
    </lineage>
</organism>
<reference evidence="3" key="1">
    <citation type="submission" date="2019-11" db="EMBL/GenBank/DDBJ databases">
        <title>Description of Pedobacter sp. LMG 31464T.</title>
        <authorList>
            <person name="Carlier A."/>
            <person name="Qi S."/>
            <person name="Vandamme P."/>
        </authorList>
    </citation>
    <scope>NUCLEOTIDE SEQUENCE</scope>
    <source>
        <strain evidence="3">LMG 31464</strain>
    </source>
</reference>
<dbReference type="Proteomes" id="UP000601055">
    <property type="component" value="Unassembled WGS sequence"/>
</dbReference>
<evidence type="ECO:0000256" key="1">
    <source>
        <dbReference type="ARBA" id="ARBA00006817"/>
    </source>
</evidence>
<dbReference type="AlphaFoldDB" id="A0A923E2B6"/>
<dbReference type="EMBL" id="WNXD01000002">
    <property type="protein sequence ID" value="MBB2147113.1"/>
    <property type="molecule type" value="Genomic_DNA"/>
</dbReference>
<evidence type="ECO:0000259" key="2">
    <source>
        <dbReference type="Pfam" id="PF08327"/>
    </source>
</evidence>
<dbReference type="Pfam" id="PF08327">
    <property type="entry name" value="AHSA1"/>
    <property type="match status" value="1"/>
</dbReference>
<sequence>MEFKIEINAPKEKVWDVLWGEKTYPMWTAAFGEGSRVETDWKKGSKALFLGDQNSGMVSRIAENMPNEYMSIEHLGMIINGVEDFESDEVKKWAGAKENYTLKDLDGKTELHIFMEMDDSEDNKAMIEMFAGMWPKALANVKSLAEKNEIIPPVVV</sequence>
<accession>A0A923E2B6</accession>